<organism evidence="1">
    <name type="scientific">bioreactor metagenome</name>
    <dbReference type="NCBI Taxonomy" id="1076179"/>
    <lineage>
        <taxon>unclassified sequences</taxon>
        <taxon>metagenomes</taxon>
        <taxon>ecological metagenomes</taxon>
    </lineage>
</organism>
<gene>
    <name evidence="1" type="ORF">SDC9_147020</name>
</gene>
<evidence type="ECO:0000313" key="1">
    <source>
        <dbReference type="EMBL" id="MPM99825.1"/>
    </source>
</evidence>
<name>A0A645EEH7_9ZZZZ</name>
<accession>A0A645EEH7</accession>
<dbReference type="AlphaFoldDB" id="A0A645EEH7"/>
<protein>
    <submittedName>
        <fullName evidence="1">Uncharacterized protein</fullName>
    </submittedName>
</protein>
<sequence length="123" mass="14139">MDPGKPVGFLPKDVDNSFPENRGYVFRNNYGGVREVIIFTRHRSHKQAIKNEKRNQHTFFRHRMKRVYSEEKFNTAYRITPPTVDAAHCTKAELFPGQASSVHRNRACPGIHTASSHPTGFWG</sequence>
<reference evidence="1" key="1">
    <citation type="submission" date="2019-08" db="EMBL/GenBank/DDBJ databases">
        <authorList>
            <person name="Kucharzyk K."/>
            <person name="Murdoch R.W."/>
            <person name="Higgins S."/>
            <person name="Loffler F."/>
        </authorList>
    </citation>
    <scope>NUCLEOTIDE SEQUENCE</scope>
</reference>
<comment type="caution">
    <text evidence="1">The sequence shown here is derived from an EMBL/GenBank/DDBJ whole genome shotgun (WGS) entry which is preliminary data.</text>
</comment>
<proteinExistence type="predicted"/>
<dbReference type="EMBL" id="VSSQ01045896">
    <property type="protein sequence ID" value="MPM99825.1"/>
    <property type="molecule type" value="Genomic_DNA"/>
</dbReference>